<organism evidence="2 3">
    <name type="scientific">Lentzea pudingi</name>
    <dbReference type="NCBI Taxonomy" id="1789439"/>
    <lineage>
        <taxon>Bacteria</taxon>
        <taxon>Bacillati</taxon>
        <taxon>Actinomycetota</taxon>
        <taxon>Actinomycetes</taxon>
        <taxon>Pseudonocardiales</taxon>
        <taxon>Pseudonocardiaceae</taxon>
        <taxon>Lentzea</taxon>
    </lineage>
</organism>
<sequence>MVPTMSRPNETVQDMNRAAEAGEVLNLSRRGNNVVPATAIRDLVRSGDVDPRGLRVRGARVTGALNLDFITTSTALQLDDCVFEEPLSLHDADLPALSLDGSTLPEMNAENLRTRYLTMERTRCTGTVDLENARIDGSFLLDDAMLRRLFASGLHVTRTMCADRLFTHRMWLDGCEIGGDLDLWNAVIVNDDRFAFYANNARIGGDIRLVRAFVKSGGEGSAVVLTDATCRMLRLQDTVLRAASGSALLLDGAEFAQEVCLLGLDARSSGEDAVRMTDTHVGAGLIVQGTVRADDRQAVVLHRTAIGASVTITDSVISADSRLSALDLTGAKVNGELSLHATKLVNHGPGYELGLVGTKVGNRLDLGEAELMGAGVFTTTLDGLTYPQPPRSTDVWLRMLSDHTRHYEAQPYQQLAAVHRAAGHEHTARRVLIAQQKDLRRYGDPGNKLWHWFLGVTLGYGYRPSRAVIGLLVTFLLALCLVWTTNAYNGLTPAKDRPADACSPVNRISLAADLAIPLVKLGGTPRCELANGPAGQWATGAGWVVQILGWSFATLSVAGFTGLVRKS</sequence>
<accession>A0ABQ2I4A0</accession>
<protein>
    <submittedName>
        <fullName evidence="2">Oxidoreductase</fullName>
    </submittedName>
</protein>
<evidence type="ECO:0000313" key="3">
    <source>
        <dbReference type="Proteomes" id="UP000597656"/>
    </source>
</evidence>
<reference evidence="3" key="1">
    <citation type="journal article" date="2019" name="Int. J. Syst. Evol. Microbiol.">
        <title>The Global Catalogue of Microorganisms (GCM) 10K type strain sequencing project: providing services to taxonomists for standard genome sequencing and annotation.</title>
        <authorList>
            <consortium name="The Broad Institute Genomics Platform"/>
            <consortium name="The Broad Institute Genome Sequencing Center for Infectious Disease"/>
            <person name="Wu L."/>
            <person name="Ma J."/>
        </authorList>
    </citation>
    <scope>NUCLEOTIDE SEQUENCE [LARGE SCALE GENOMIC DNA]</scope>
    <source>
        <strain evidence="3">CGMCC 4.7319</strain>
    </source>
</reference>
<evidence type="ECO:0000256" key="1">
    <source>
        <dbReference type="SAM" id="Phobius"/>
    </source>
</evidence>
<keyword evidence="1" id="KW-0472">Membrane</keyword>
<keyword evidence="3" id="KW-1185">Reference proteome</keyword>
<proteinExistence type="predicted"/>
<keyword evidence="1" id="KW-1133">Transmembrane helix</keyword>
<name>A0ABQ2I4A0_9PSEU</name>
<evidence type="ECO:0000313" key="2">
    <source>
        <dbReference type="EMBL" id="GGM97909.1"/>
    </source>
</evidence>
<feature type="transmembrane region" description="Helical" evidence="1">
    <location>
        <begin position="543"/>
        <end position="564"/>
    </location>
</feature>
<keyword evidence="1" id="KW-0812">Transmembrane</keyword>
<dbReference type="EMBL" id="BMNC01000005">
    <property type="protein sequence ID" value="GGM97909.1"/>
    <property type="molecule type" value="Genomic_DNA"/>
</dbReference>
<dbReference type="Proteomes" id="UP000597656">
    <property type="component" value="Unassembled WGS sequence"/>
</dbReference>
<comment type="caution">
    <text evidence="2">The sequence shown here is derived from an EMBL/GenBank/DDBJ whole genome shotgun (WGS) entry which is preliminary data.</text>
</comment>
<feature type="transmembrane region" description="Helical" evidence="1">
    <location>
        <begin position="467"/>
        <end position="488"/>
    </location>
</feature>
<gene>
    <name evidence="2" type="ORF">GCM10011609_39810</name>
</gene>